<dbReference type="InterPro" id="IPR000847">
    <property type="entry name" value="LysR_HTH_N"/>
</dbReference>
<evidence type="ECO:0000313" key="6">
    <source>
        <dbReference type="EMBL" id="MBK4735264.1"/>
    </source>
</evidence>
<feature type="domain" description="HTH lysR-type" evidence="5">
    <location>
        <begin position="15"/>
        <end position="72"/>
    </location>
</feature>
<dbReference type="SUPFAM" id="SSF46785">
    <property type="entry name" value="Winged helix' DNA-binding domain"/>
    <property type="match status" value="1"/>
</dbReference>
<dbReference type="Gene3D" id="1.10.10.10">
    <property type="entry name" value="Winged helix-like DNA-binding domain superfamily/Winged helix DNA-binding domain"/>
    <property type="match status" value="1"/>
</dbReference>
<dbReference type="GO" id="GO:0003700">
    <property type="term" value="F:DNA-binding transcription factor activity"/>
    <property type="evidence" value="ECO:0007669"/>
    <property type="project" value="InterPro"/>
</dbReference>
<accession>A0A934W805</accession>
<dbReference type="SUPFAM" id="SSF53850">
    <property type="entry name" value="Periplasmic binding protein-like II"/>
    <property type="match status" value="1"/>
</dbReference>
<keyword evidence="2" id="KW-0805">Transcription regulation</keyword>
<evidence type="ECO:0000256" key="1">
    <source>
        <dbReference type="ARBA" id="ARBA00009437"/>
    </source>
</evidence>
<organism evidence="6 7">
    <name type="scientific">Noviherbaspirillum pedocola</name>
    <dbReference type="NCBI Taxonomy" id="2801341"/>
    <lineage>
        <taxon>Bacteria</taxon>
        <taxon>Pseudomonadati</taxon>
        <taxon>Pseudomonadota</taxon>
        <taxon>Betaproteobacteria</taxon>
        <taxon>Burkholderiales</taxon>
        <taxon>Oxalobacteraceae</taxon>
        <taxon>Noviherbaspirillum</taxon>
    </lineage>
</organism>
<dbReference type="PANTHER" id="PTHR30537">
    <property type="entry name" value="HTH-TYPE TRANSCRIPTIONAL REGULATOR"/>
    <property type="match status" value="1"/>
</dbReference>
<comment type="similarity">
    <text evidence="1">Belongs to the LysR transcriptional regulatory family.</text>
</comment>
<dbReference type="CDD" id="cd08432">
    <property type="entry name" value="PBP2_GcdR_TrpI_HvrB_AmpR_like"/>
    <property type="match status" value="1"/>
</dbReference>
<dbReference type="PROSITE" id="PS50931">
    <property type="entry name" value="HTH_LYSR"/>
    <property type="match status" value="1"/>
</dbReference>
<dbReference type="PRINTS" id="PR00039">
    <property type="entry name" value="HTHLYSR"/>
</dbReference>
<protein>
    <submittedName>
        <fullName evidence="6">Transcriptional regulator GcvA</fullName>
    </submittedName>
</protein>
<keyword evidence="4" id="KW-0804">Transcription</keyword>
<dbReference type="FunFam" id="3.40.190.10:FF:000017">
    <property type="entry name" value="Glycine cleavage system transcriptional activator"/>
    <property type="match status" value="1"/>
</dbReference>
<name>A0A934W805_9BURK</name>
<keyword evidence="3" id="KW-0238">DNA-binding</keyword>
<dbReference type="NCBIfam" id="NF008352">
    <property type="entry name" value="PRK11139.1"/>
    <property type="match status" value="1"/>
</dbReference>
<evidence type="ECO:0000259" key="5">
    <source>
        <dbReference type="PROSITE" id="PS50931"/>
    </source>
</evidence>
<comment type="caution">
    <text evidence="6">The sequence shown here is derived from an EMBL/GenBank/DDBJ whole genome shotgun (WGS) entry which is preliminary data.</text>
</comment>
<dbReference type="Gene3D" id="3.40.190.10">
    <property type="entry name" value="Periplasmic binding protein-like II"/>
    <property type="match status" value="2"/>
</dbReference>
<dbReference type="Pfam" id="PF00126">
    <property type="entry name" value="HTH_1"/>
    <property type="match status" value="1"/>
</dbReference>
<gene>
    <name evidence="6" type="primary">gcvA</name>
    <name evidence="6" type="ORF">JJB74_11630</name>
</gene>
<proteinExistence type="inferred from homology"/>
<keyword evidence="7" id="KW-1185">Reference proteome</keyword>
<evidence type="ECO:0000256" key="2">
    <source>
        <dbReference type="ARBA" id="ARBA00023015"/>
    </source>
</evidence>
<evidence type="ECO:0000256" key="3">
    <source>
        <dbReference type="ARBA" id="ARBA00023125"/>
    </source>
</evidence>
<dbReference type="AlphaFoldDB" id="A0A934W805"/>
<dbReference type="Proteomes" id="UP000622890">
    <property type="component" value="Unassembled WGS sequence"/>
</dbReference>
<evidence type="ECO:0000256" key="4">
    <source>
        <dbReference type="ARBA" id="ARBA00023163"/>
    </source>
</evidence>
<reference evidence="6" key="1">
    <citation type="submission" date="2021-01" db="EMBL/GenBank/DDBJ databases">
        <title>Genome sequence of strain Noviherbaspirillum sp. DKR-6.</title>
        <authorList>
            <person name="Chaudhary D.K."/>
        </authorList>
    </citation>
    <scope>NUCLEOTIDE SEQUENCE</scope>
    <source>
        <strain evidence="6">DKR-6</strain>
    </source>
</reference>
<dbReference type="GO" id="GO:0006351">
    <property type="term" value="P:DNA-templated transcription"/>
    <property type="evidence" value="ECO:0007669"/>
    <property type="project" value="TreeGrafter"/>
</dbReference>
<sequence>MDKDNDPRRESERLPPLNALRNFEAVARHGSFAAAAADLHVTHWAVGKQIRLLEDWFGVPLFERRPRGVVLTDAGAALLNDVHQAFARLGAAAAGLRQERPAYRVSGIVRINVLSSFALCWLLPRLGDFYARYPDIDVRVSTSSRKLRYVGDAFDIGVRSGQEAGAGVVSRPLMPDMRLPACSPALLRRHPIRSAADLRAHTLLHSASTRSAWPQWLREAGMPHLRAARHVEFDHTYLQLAAAVEGLGVALASLPLIRRDIAAGRLMCPIAAPAWRAADYALVINADRAGDAAVLAFERWITAMADREGESNATGEHIAQKASIQPNPD</sequence>
<dbReference type="InterPro" id="IPR005119">
    <property type="entry name" value="LysR_subst-bd"/>
</dbReference>
<dbReference type="PANTHER" id="PTHR30537:SF74">
    <property type="entry name" value="HTH-TYPE TRANSCRIPTIONAL REGULATOR TRPI"/>
    <property type="match status" value="1"/>
</dbReference>
<dbReference type="InterPro" id="IPR058163">
    <property type="entry name" value="LysR-type_TF_proteobact-type"/>
</dbReference>
<dbReference type="RefSeq" id="WP_200592039.1">
    <property type="nucleotide sequence ID" value="NZ_JAEPBG010000004.1"/>
</dbReference>
<dbReference type="InterPro" id="IPR036390">
    <property type="entry name" value="WH_DNA-bd_sf"/>
</dbReference>
<dbReference type="InterPro" id="IPR036388">
    <property type="entry name" value="WH-like_DNA-bd_sf"/>
</dbReference>
<evidence type="ECO:0000313" key="7">
    <source>
        <dbReference type="Proteomes" id="UP000622890"/>
    </source>
</evidence>
<dbReference type="FunFam" id="1.10.10.10:FF:000001">
    <property type="entry name" value="LysR family transcriptional regulator"/>
    <property type="match status" value="1"/>
</dbReference>
<dbReference type="GO" id="GO:0043565">
    <property type="term" value="F:sequence-specific DNA binding"/>
    <property type="evidence" value="ECO:0007669"/>
    <property type="project" value="TreeGrafter"/>
</dbReference>
<dbReference type="EMBL" id="JAEPBG010000004">
    <property type="protein sequence ID" value="MBK4735264.1"/>
    <property type="molecule type" value="Genomic_DNA"/>
</dbReference>
<dbReference type="Pfam" id="PF03466">
    <property type="entry name" value="LysR_substrate"/>
    <property type="match status" value="1"/>
</dbReference>